<evidence type="ECO:0000259" key="1">
    <source>
        <dbReference type="Pfam" id="PF01612"/>
    </source>
</evidence>
<gene>
    <name evidence="2" type="ORF">INT47_007111</name>
</gene>
<name>A0A8H7QFS8_9FUNG</name>
<sequence length="94" mass="10448">MMILLEVSQIITSNTPRLSDWSSTRLSESQITYAANDVYVSLEIFNILQHVTAAGTQIFENLKPAMFISIRLKGRKQVCTFGVTIIPGSKTLTV</sequence>
<dbReference type="InterPro" id="IPR002562">
    <property type="entry name" value="3'-5'_exonuclease_dom"/>
</dbReference>
<dbReference type="GO" id="GO:0003676">
    <property type="term" value="F:nucleic acid binding"/>
    <property type="evidence" value="ECO:0007669"/>
    <property type="project" value="InterPro"/>
</dbReference>
<dbReference type="GO" id="GO:0006139">
    <property type="term" value="P:nucleobase-containing compound metabolic process"/>
    <property type="evidence" value="ECO:0007669"/>
    <property type="project" value="InterPro"/>
</dbReference>
<dbReference type="InterPro" id="IPR036397">
    <property type="entry name" value="RNaseH_sf"/>
</dbReference>
<dbReference type="OrthoDB" id="1920326at2759"/>
<dbReference type="InterPro" id="IPR012337">
    <property type="entry name" value="RNaseH-like_sf"/>
</dbReference>
<dbReference type="Pfam" id="PF01612">
    <property type="entry name" value="DNA_pol_A_exo1"/>
    <property type="match status" value="1"/>
</dbReference>
<dbReference type="Proteomes" id="UP000603453">
    <property type="component" value="Unassembled WGS sequence"/>
</dbReference>
<evidence type="ECO:0000313" key="3">
    <source>
        <dbReference type="Proteomes" id="UP000603453"/>
    </source>
</evidence>
<protein>
    <recommendedName>
        <fullName evidence="1">3'-5' exonuclease domain-containing protein</fullName>
    </recommendedName>
</protein>
<dbReference type="GO" id="GO:0008408">
    <property type="term" value="F:3'-5' exonuclease activity"/>
    <property type="evidence" value="ECO:0007669"/>
    <property type="project" value="InterPro"/>
</dbReference>
<proteinExistence type="predicted"/>
<organism evidence="2 3">
    <name type="scientific">Mucor saturninus</name>
    <dbReference type="NCBI Taxonomy" id="64648"/>
    <lineage>
        <taxon>Eukaryota</taxon>
        <taxon>Fungi</taxon>
        <taxon>Fungi incertae sedis</taxon>
        <taxon>Mucoromycota</taxon>
        <taxon>Mucoromycotina</taxon>
        <taxon>Mucoromycetes</taxon>
        <taxon>Mucorales</taxon>
        <taxon>Mucorineae</taxon>
        <taxon>Mucoraceae</taxon>
        <taxon>Mucor</taxon>
    </lineage>
</organism>
<dbReference type="AlphaFoldDB" id="A0A8H7QFS8"/>
<dbReference type="EMBL" id="JAEPRD010000433">
    <property type="protein sequence ID" value="KAG2191320.1"/>
    <property type="molecule type" value="Genomic_DNA"/>
</dbReference>
<feature type="domain" description="3'-5' exonuclease" evidence="1">
    <location>
        <begin position="9"/>
        <end position="50"/>
    </location>
</feature>
<dbReference type="Gene3D" id="3.30.420.10">
    <property type="entry name" value="Ribonuclease H-like superfamily/Ribonuclease H"/>
    <property type="match status" value="1"/>
</dbReference>
<keyword evidence="3" id="KW-1185">Reference proteome</keyword>
<accession>A0A8H7QFS8</accession>
<evidence type="ECO:0000313" key="2">
    <source>
        <dbReference type="EMBL" id="KAG2191320.1"/>
    </source>
</evidence>
<dbReference type="SUPFAM" id="SSF53098">
    <property type="entry name" value="Ribonuclease H-like"/>
    <property type="match status" value="1"/>
</dbReference>
<comment type="caution">
    <text evidence="2">The sequence shown here is derived from an EMBL/GenBank/DDBJ whole genome shotgun (WGS) entry which is preliminary data.</text>
</comment>
<reference evidence="2" key="1">
    <citation type="submission" date="2020-12" db="EMBL/GenBank/DDBJ databases">
        <title>Metabolic potential, ecology and presence of endohyphal bacteria is reflected in genomic diversity of Mucoromycotina.</title>
        <authorList>
            <person name="Muszewska A."/>
            <person name="Okrasinska A."/>
            <person name="Steczkiewicz K."/>
            <person name="Drgas O."/>
            <person name="Orlowska M."/>
            <person name="Perlinska-Lenart U."/>
            <person name="Aleksandrzak-Piekarczyk T."/>
            <person name="Szatraj K."/>
            <person name="Zielenkiewicz U."/>
            <person name="Pilsyk S."/>
            <person name="Malc E."/>
            <person name="Mieczkowski P."/>
            <person name="Kruszewska J.S."/>
            <person name="Biernat P."/>
            <person name="Pawlowska J."/>
        </authorList>
    </citation>
    <scope>NUCLEOTIDE SEQUENCE</scope>
    <source>
        <strain evidence="2">WA0000017839</strain>
    </source>
</reference>